<comment type="caution">
    <text evidence="2">The sequence shown here is derived from an EMBL/GenBank/DDBJ whole genome shotgun (WGS) entry which is preliminary data.</text>
</comment>
<feature type="non-terminal residue" evidence="2">
    <location>
        <position position="82"/>
    </location>
</feature>
<dbReference type="EMBL" id="CAUYUJ010020019">
    <property type="protein sequence ID" value="CAK0895302.1"/>
    <property type="molecule type" value="Genomic_DNA"/>
</dbReference>
<feature type="compositionally biased region" description="Basic and acidic residues" evidence="1">
    <location>
        <begin position="62"/>
        <end position="76"/>
    </location>
</feature>
<feature type="region of interest" description="Disordered" evidence="1">
    <location>
        <begin position="24"/>
        <end position="45"/>
    </location>
</feature>
<organism evidence="2 3">
    <name type="scientific">Prorocentrum cordatum</name>
    <dbReference type="NCBI Taxonomy" id="2364126"/>
    <lineage>
        <taxon>Eukaryota</taxon>
        <taxon>Sar</taxon>
        <taxon>Alveolata</taxon>
        <taxon>Dinophyceae</taxon>
        <taxon>Prorocentrales</taxon>
        <taxon>Prorocentraceae</taxon>
        <taxon>Prorocentrum</taxon>
    </lineage>
</organism>
<dbReference type="Proteomes" id="UP001189429">
    <property type="component" value="Unassembled WGS sequence"/>
</dbReference>
<reference evidence="2" key="1">
    <citation type="submission" date="2023-10" db="EMBL/GenBank/DDBJ databases">
        <authorList>
            <person name="Chen Y."/>
            <person name="Shah S."/>
            <person name="Dougan E. K."/>
            <person name="Thang M."/>
            <person name="Chan C."/>
        </authorList>
    </citation>
    <scope>NUCLEOTIDE SEQUENCE [LARGE SCALE GENOMIC DNA]</scope>
</reference>
<accession>A0ABN9XBI9</accession>
<evidence type="ECO:0000256" key="1">
    <source>
        <dbReference type="SAM" id="MobiDB-lite"/>
    </source>
</evidence>
<feature type="compositionally biased region" description="Basic and acidic residues" evidence="1">
    <location>
        <begin position="28"/>
        <end position="45"/>
    </location>
</feature>
<feature type="non-terminal residue" evidence="2">
    <location>
        <position position="1"/>
    </location>
</feature>
<evidence type="ECO:0000313" key="3">
    <source>
        <dbReference type="Proteomes" id="UP001189429"/>
    </source>
</evidence>
<protein>
    <submittedName>
        <fullName evidence="2">Uncharacterized protein</fullName>
    </submittedName>
</protein>
<gene>
    <name evidence="2" type="ORF">PCOR1329_LOCUS74083</name>
</gene>
<keyword evidence="3" id="KW-1185">Reference proteome</keyword>
<proteinExistence type="predicted"/>
<evidence type="ECO:0000313" key="2">
    <source>
        <dbReference type="EMBL" id="CAK0895302.1"/>
    </source>
</evidence>
<name>A0ABN9XBI9_9DINO</name>
<feature type="region of interest" description="Disordered" evidence="1">
    <location>
        <begin position="62"/>
        <end position="82"/>
    </location>
</feature>
<sequence length="82" mass="9125">DKEQHWVDYAQRLVKTHAALVAEPEAESQDKLQECDGPRGSPGHDARGLLFNLRGAAESIADPRRQIAPPTKERLQKLVSAR</sequence>